<sequence length="163" mass="17984">MKNYNSITIIHEDDSLPLFDDNTSLLSPLPNDKTVNYNPHPQDHLAPPFSASQSGDDDSNRPSSLLVGTFNLIATIIGGGVLSLPIAFQKCGIFTTTLFMLTSAYMTYMSLITLCYSSRRCGGSSYGEVVRSAFGERMEEGVSWLLFIFLLFVIADPPRSSWQ</sequence>
<keyword evidence="5" id="KW-0029">Amino-acid transport</keyword>
<evidence type="ECO:0000256" key="9">
    <source>
        <dbReference type="SAM" id="Phobius"/>
    </source>
</evidence>
<feature type="transmembrane region" description="Helical" evidence="9">
    <location>
        <begin position="138"/>
        <end position="155"/>
    </location>
</feature>
<dbReference type="PANTHER" id="PTHR22950:SF458">
    <property type="entry name" value="SODIUM-COUPLED NEUTRAL AMINO ACID TRANSPORTER 11-RELATED"/>
    <property type="match status" value="1"/>
</dbReference>
<evidence type="ECO:0000256" key="8">
    <source>
        <dbReference type="SAM" id="MobiDB-lite"/>
    </source>
</evidence>
<evidence type="ECO:0000313" key="12">
    <source>
        <dbReference type="Proteomes" id="UP001224775"/>
    </source>
</evidence>
<evidence type="ECO:0000256" key="4">
    <source>
        <dbReference type="ARBA" id="ARBA00022692"/>
    </source>
</evidence>
<dbReference type="PANTHER" id="PTHR22950">
    <property type="entry name" value="AMINO ACID TRANSPORTER"/>
    <property type="match status" value="1"/>
</dbReference>
<dbReference type="Proteomes" id="UP001224775">
    <property type="component" value="Unassembled WGS sequence"/>
</dbReference>
<proteinExistence type="inferred from homology"/>
<feature type="transmembrane region" description="Helical" evidence="9">
    <location>
        <begin position="93"/>
        <end position="117"/>
    </location>
</feature>
<name>A0AAD8XTV1_9STRA</name>
<keyword evidence="4 9" id="KW-0812">Transmembrane</keyword>
<evidence type="ECO:0000256" key="5">
    <source>
        <dbReference type="ARBA" id="ARBA00022970"/>
    </source>
</evidence>
<comment type="subcellular location">
    <subcellularLocation>
        <location evidence="1">Membrane</location>
        <topology evidence="1">Multi-pass membrane protein</topology>
    </subcellularLocation>
</comment>
<keyword evidence="12" id="KW-1185">Reference proteome</keyword>
<evidence type="ECO:0000256" key="1">
    <source>
        <dbReference type="ARBA" id="ARBA00004141"/>
    </source>
</evidence>
<feature type="domain" description="Amino acid transporter transmembrane" evidence="10">
    <location>
        <begin position="62"/>
        <end position="153"/>
    </location>
</feature>
<comment type="similarity">
    <text evidence="2">Belongs to the amino acid/polyamine transporter 2 family.</text>
</comment>
<evidence type="ECO:0000259" key="10">
    <source>
        <dbReference type="Pfam" id="PF01490"/>
    </source>
</evidence>
<reference evidence="11" key="1">
    <citation type="submission" date="2023-06" db="EMBL/GenBank/DDBJ databases">
        <title>Survivors Of The Sea: Transcriptome response of Skeletonema marinoi to long-term dormancy.</title>
        <authorList>
            <person name="Pinder M.I.M."/>
            <person name="Kourtchenko O."/>
            <person name="Robertson E.K."/>
            <person name="Larsson T."/>
            <person name="Maumus F."/>
            <person name="Osuna-Cruz C.M."/>
            <person name="Vancaester E."/>
            <person name="Stenow R."/>
            <person name="Vandepoele K."/>
            <person name="Ploug H."/>
            <person name="Bruchert V."/>
            <person name="Godhe A."/>
            <person name="Topel M."/>
        </authorList>
    </citation>
    <scope>NUCLEOTIDE SEQUENCE</scope>
    <source>
        <strain evidence="11">R05AC</strain>
    </source>
</reference>
<dbReference type="AlphaFoldDB" id="A0AAD8XTV1"/>
<dbReference type="InterPro" id="IPR013057">
    <property type="entry name" value="AA_transpt_TM"/>
</dbReference>
<protein>
    <submittedName>
        <fullName evidence="11">Transmembrane amino acid transporter protein</fullName>
    </submittedName>
</protein>
<accession>A0AAD8XTV1</accession>
<comment type="caution">
    <text evidence="11">The sequence shown here is derived from an EMBL/GenBank/DDBJ whole genome shotgun (WGS) entry which is preliminary data.</text>
</comment>
<gene>
    <name evidence="11" type="ORF">QTG54_015665</name>
</gene>
<dbReference type="EMBL" id="JATAAI010000046">
    <property type="protein sequence ID" value="KAK1733622.1"/>
    <property type="molecule type" value="Genomic_DNA"/>
</dbReference>
<keyword evidence="6 9" id="KW-1133">Transmembrane helix</keyword>
<keyword evidence="7 9" id="KW-0472">Membrane</keyword>
<organism evidence="11 12">
    <name type="scientific">Skeletonema marinoi</name>
    <dbReference type="NCBI Taxonomy" id="267567"/>
    <lineage>
        <taxon>Eukaryota</taxon>
        <taxon>Sar</taxon>
        <taxon>Stramenopiles</taxon>
        <taxon>Ochrophyta</taxon>
        <taxon>Bacillariophyta</taxon>
        <taxon>Coscinodiscophyceae</taxon>
        <taxon>Thalassiosirophycidae</taxon>
        <taxon>Thalassiosirales</taxon>
        <taxon>Skeletonemataceae</taxon>
        <taxon>Skeletonema</taxon>
        <taxon>Skeletonema marinoi-dohrnii complex</taxon>
    </lineage>
</organism>
<dbReference type="GO" id="GO:0016020">
    <property type="term" value="C:membrane"/>
    <property type="evidence" value="ECO:0007669"/>
    <property type="project" value="UniProtKB-SubCell"/>
</dbReference>
<evidence type="ECO:0000256" key="2">
    <source>
        <dbReference type="ARBA" id="ARBA00008066"/>
    </source>
</evidence>
<evidence type="ECO:0000256" key="7">
    <source>
        <dbReference type="ARBA" id="ARBA00023136"/>
    </source>
</evidence>
<feature type="transmembrane region" description="Helical" evidence="9">
    <location>
        <begin position="65"/>
        <end position="87"/>
    </location>
</feature>
<keyword evidence="3" id="KW-0813">Transport</keyword>
<dbReference type="GO" id="GO:0015179">
    <property type="term" value="F:L-amino acid transmembrane transporter activity"/>
    <property type="evidence" value="ECO:0007669"/>
    <property type="project" value="TreeGrafter"/>
</dbReference>
<evidence type="ECO:0000256" key="3">
    <source>
        <dbReference type="ARBA" id="ARBA00022448"/>
    </source>
</evidence>
<evidence type="ECO:0000256" key="6">
    <source>
        <dbReference type="ARBA" id="ARBA00022989"/>
    </source>
</evidence>
<feature type="non-terminal residue" evidence="11">
    <location>
        <position position="163"/>
    </location>
</feature>
<dbReference type="Pfam" id="PF01490">
    <property type="entry name" value="Aa_trans"/>
    <property type="match status" value="1"/>
</dbReference>
<evidence type="ECO:0000313" key="11">
    <source>
        <dbReference type="EMBL" id="KAK1733622.1"/>
    </source>
</evidence>
<feature type="region of interest" description="Disordered" evidence="8">
    <location>
        <begin position="30"/>
        <end position="60"/>
    </location>
</feature>